<dbReference type="InterPro" id="IPR051416">
    <property type="entry name" value="phD-YefM_TA_antitoxins"/>
</dbReference>
<protein>
    <submittedName>
        <fullName evidence="2">Uncharacterized protein</fullName>
    </submittedName>
</protein>
<dbReference type="STRING" id="314278.NB231_14108"/>
<dbReference type="OrthoDB" id="9800503at2"/>
<dbReference type="AlphaFoldDB" id="A4BKX2"/>
<proteinExistence type="inferred from homology"/>
<dbReference type="NCBIfam" id="TIGR01552">
    <property type="entry name" value="phd_fam"/>
    <property type="match status" value="1"/>
</dbReference>
<dbReference type="PANTHER" id="PTHR35377">
    <property type="entry name" value="ANTITOXIN VAPB49-RELATED-RELATED"/>
    <property type="match status" value="1"/>
</dbReference>
<dbReference type="SUPFAM" id="SSF143120">
    <property type="entry name" value="YefM-like"/>
    <property type="match status" value="1"/>
</dbReference>
<evidence type="ECO:0000313" key="3">
    <source>
        <dbReference type="Proteomes" id="UP000003374"/>
    </source>
</evidence>
<dbReference type="EMBL" id="AAOF01000001">
    <property type="protein sequence ID" value="EAR22960.1"/>
    <property type="molecule type" value="Genomic_DNA"/>
</dbReference>
<name>A4BKX2_9GAMM</name>
<accession>A4BKX2</accession>
<dbReference type="PANTHER" id="PTHR35377:SF5">
    <property type="entry name" value="ANTITOXIN VAPB46"/>
    <property type="match status" value="1"/>
</dbReference>
<dbReference type="InterPro" id="IPR036165">
    <property type="entry name" value="YefM-like_sf"/>
</dbReference>
<organism evidence="2 3">
    <name type="scientific">Nitrococcus mobilis Nb-231</name>
    <dbReference type="NCBI Taxonomy" id="314278"/>
    <lineage>
        <taxon>Bacteria</taxon>
        <taxon>Pseudomonadati</taxon>
        <taxon>Pseudomonadota</taxon>
        <taxon>Gammaproteobacteria</taxon>
        <taxon>Chromatiales</taxon>
        <taxon>Ectothiorhodospiraceae</taxon>
        <taxon>Nitrococcus</taxon>
    </lineage>
</organism>
<evidence type="ECO:0000313" key="2">
    <source>
        <dbReference type="EMBL" id="EAR22960.1"/>
    </source>
</evidence>
<evidence type="ECO:0000256" key="1">
    <source>
        <dbReference type="ARBA" id="ARBA00009981"/>
    </source>
</evidence>
<dbReference type="RefSeq" id="WP_005003731.1">
    <property type="nucleotide sequence ID" value="NZ_CH672427.1"/>
</dbReference>
<dbReference type="GO" id="GO:0097351">
    <property type="term" value="F:toxin sequestering activity"/>
    <property type="evidence" value="ECO:0007669"/>
    <property type="project" value="TreeGrafter"/>
</dbReference>
<sequence length="93" mass="10074">MKQIGTRELKGHLSAVLRRMRDGEEISVTSHGKVVVRLSPPPAEGGVESDALARLRRHGWLRAGSGSRIRGSARPAAVPDGTVDEILRWARGD</sequence>
<dbReference type="HOGENOM" id="CLU_2396654_0_0_6"/>
<comment type="caution">
    <text evidence="2">The sequence shown here is derived from an EMBL/GenBank/DDBJ whole genome shotgun (WGS) entry which is preliminary data.</text>
</comment>
<dbReference type="Proteomes" id="UP000003374">
    <property type="component" value="Unassembled WGS sequence"/>
</dbReference>
<comment type="similarity">
    <text evidence="1">Belongs to the phD/YefM antitoxin family.</text>
</comment>
<dbReference type="Gene3D" id="3.40.1620.10">
    <property type="entry name" value="YefM-like domain"/>
    <property type="match status" value="1"/>
</dbReference>
<keyword evidence="3" id="KW-1185">Reference proteome</keyword>
<gene>
    <name evidence="2" type="ORF">NB231_14108</name>
</gene>
<reference evidence="2 3" key="1">
    <citation type="submission" date="2006-02" db="EMBL/GenBank/DDBJ databases">
        <authorList>
            <person name="Waterbury J."/>
            <person name="Ferriera S."/>
            <person name="Johnson J."/>
            <person name="Kravitz S."/>
            <person name="Halpern A."/>
            <person name="Remington K."/>
            <person name="Beeson K."/>
            <person name="Tran B."/>
            <person name="Rogers Y.-H."/>
            <person name="Friedman R."/>
            <person name="Venter J.C."/>
        </authorList>
    </citation>
    <scope>NUCLEOTIDE SEQUENCE [LARGE SCALE GENOMIC DNA]</scope>
    <source>
        <strain evidence="2 3">Nb-231</strain>
    </source>
</reference>